<sequence>KHVLKCLDNCPVEVICCFFNRSWHFIDIYCRGFTRKAVEWAICKQKSHCTVSQSAIMSIEAVLY</sequence>
<protein>
    <submittedName>
        <fullName evidence="1">Uncharacterized protein</fullName>
    </submittedName>
</protein>
<dbReference type="EMBL" id="KI925462">
    <property type="protein sequence ID" value="ETW78263.1"/>
    <property type="molecule type" value="Genomic_DNA"/>
</dbReference>
<proteinExistence type="predicted"/>
<evidence type="ECO:0000313" key="2">
    <source>
        <dbReference type="Proteomes" id="UP000030671"/>
    </source>
</evidence>
<dbReference type="OrthoDB" id="10044727at2759"/>
<dbReference type="STRING" id="747525.W4JXI7"/>
<evidence type="ECO:0000313" key="1">
    <source>
        <dbReference type="EMBL" id="ETW78263.1"/>
    </source>
</evidence>
<dbReference type="RefSeq" id="XP_009549645.1">
    <property type="nucleotide sequence ID" value="XM_009551350.1"/>
</dbReference>
<dbReference type="AlphaFoldDB" id="W4JXI7"/>
<organism evidence="1 2">
    <name type="scientific">Heterobasidion irregulare (strain TC 32-1)</name>
    <dbReference type="NCBI Taxonomy" id="747525"/>
    <lineage>
        <taxon>Eukaryota</taxon>
        <taxon>Fungi</taxon>
        <taxon>Dikarya</taxon>
        <taxon>Basidiomycota</taxon>
        <taxon>Agaricomycotina</taxon>
        <taxon>Agaricomycetes</taxon>
        <taxon>Russulales</taxon>
        <taxon>Bondarzewiaceae</taxon>
        <taxon>Heterobasidion</taxon>
        <taxon>Heterobasidion annosum species complex</taxon>
    </lineage>
</organism>
<dbReference type="InParanoid" id="W4JXI7"/>
<dbReference type="GeneID" id="20678334"/>
<dbReference type="HOGENOM" id="CLU_005726_10_0_1"/>
<dbReference type="Proteomes" id="UP000030671">
    <property type="component" value="Unassembled WGS sequence"/>
</dbReference>
<dbReference type="KEGG" id="hir:HETIRDRAFT_55506"/>
<reference evidence="1 2" key="1">
    <citation type="journal article" date="2012" name="New Phytol.">
        <title>Insight into trade-off between wood decay and parasitism from the genome of a fungal forest pathogen.</title>
        <authorList>
            <person name="Olson A."/>
            <person name="Aerts A."/>
            <person name="Asiegbu F."/>
            <person name="Belbahri L."/>
            <person name="Bouzid O."/>
            <person name="Broberg A."/>
            <person name="Canback B."/>
            <person name="Coutinho P.M."/>
            <person name="Cullen D."/>
            <person name="Dalman K."/>
            <person name="Deflorio G."/>
            <person name="van Diepen L.T."/>
            <person name="Dunand C."/>
            <person name="Duplessis S."/>
            <person name="Durling M."/>
            <person name="Gonthier P."/>
            <person name="Grimwood J."/>
            <person name="Fossdal C.G."/>
            <person name="Hansson D."/>
            <person name="Henrissat B."/>
            <person name="Hietala A."/>
            <person name="Himmelstrand K."/>
            <person name="Hoffmeister D."/>
            <person name="Hogberg N."/>
            <person name="James T.Y."/>
            <person name="Karlsson M."/>
            <person name="Kohler A."/>
            <person name="Kues U."/>
            <person name="Lee Y.H."/>
            <person name="Lin Y.C."/>
            <person name="Lind M."/>
            <person name="Lindquist E."/>
            <person name="Lombard V."/>
            <person name="Lucas S."/>
            <person name="Lunden K."/>
            <person name="Morin E."/>
            <person name="Murat C."/>
            <person name="Park J."/>
            <person name="Raffaello T."/>
            <person name="Rouze P."/>
            <person name="Salamov A."/>
            <person name="Schmutz J."/>
            <person name="Solheim H."/>
            <person name="Stahlberg J."/>
            <person name="Velez H."/>
            <person name="de Vries R.P."/>
            <person name="Wiebenga A."/>
            <person name="Woodward S."/>
            <person name="Yakovlev I."/>
            <person name="Garbelotto M."/>
            <person name="Martin F."/>
            <person name="Grigoriev I.V."/>
            <person name="Stenlid J."/>
        </authorList>
    </citation>
    <scope>NUCLEOTIDE SEQUENCE [LARGE SCALE GENOMIC DNA]</scope>
    <source>
        <strain evidence="1 2">TC 32-1</strain>
    </source>
</reference>
<accession>W4JXI7</accession>
<name>W4JXI7_HETIT</name>
<gene>
    <name evidence="1" type="ORF">HETIRDRAFT_55506</name>
</gene>
<keyword evidence="2" id="KW-1185">Reference proteome</keyword>
<feature type="non-terminal residue" evidence="1">
    <location>
        <position position="1"/>
    </location>
</feature>